<evidence type="ECO:0000313" key="3">
    <source>
        <dbReference type="Proteomes" id="UP001383192"/>
    </source>
</evidence>
<evidence type="ECO:0000256" key="1">
    <source>
        <dbReference type="SAM" id="MobiDB-lite"/>
    </source>
</evidence>
<dbReference type="AlphaFoldDB" id="A0AAW0CVF4"/>
<feature type="compositionally biased region" description="Basic and acidic residues" evidence="1">
    <location>
        <begin position="289"/>
        <end position="300"/>
    </location>
</feature>
<gene>
    <name evidence="2" type="ORF">VNI00_008782</name>
</gene>
<feature type="compositionally biased region" description="Acidic residues" evidence="1">
    <location>
        <begin position="269"/>
        <end position="288"/>
    </location>
</feature>
<evidence type="ECO:0008006" key="4">
    <source>
        <dbReference type="Google" id="ProtNLM"/>
    </source>
</evidence>
<proteinExistence type="predicted"/>
<protein>
    <recommendedName>
        <fullName evidence="4">F-box protein</fullName>
    </recommendedName>
</protein>
<feature type="region of interest" description="Disordered" evidence="1">
    <location>
        <begin position="269"/>
        <end position="314"/>
    </location>
</feature>
<evidence type="ECO:0000313" key="2">
    <source>
        <dbReference type="EMBL" id="KAK7043044.1"/>
    </source>
</evidence>
<accession>A0AAW0CVF4</accession>
<dbReference type="Proteomes" id="UP001383192">
    <property type="component" value="Unassembled WGS sequence"/>
</dbReference>
<keyword evidence="3" id="KW-1185">Reference proteome</keyword>
<reference evidence="2 3" key="1">
    <citation type="submission" date="2024-01" db="EMBL/GenBank/DDBJ databases">
        <title>A draft genome for a cacao thread blight-causing isolate of Paramarasmius palmivorus.</title>
        <authorList>
            <person name="Baruah I.K."/>
            <person name="Bukari Y."/>
            <person name="Amoako-Attah I."/>
            <person name="Meinhardt L.W."/>
            <person name="Bailey B.A."/>
            <person name="Cohen S.P."/>
        </authorList>
    </citation>
    <scope>NUCLEOTIDE SEQUENCE [LARGE SCALE GENOMIC DNA]</scope>
    <source>
        <strain evidence="2 3">GH-12</strain>
    </source>
</reference>
<sequence>MSVQDWSQELIEHVVDHLHDDRVSLKNCSLVASKWVPRSRHYLFQNLCIDAPSSKSAVEYDTVISILDSPECTIHSSIQNLTLHGISALKWVKKVRDPKPATIEWLEPVFRHLDKWTSVSTLTLERVDRYTRGSNAWKVFIQQPTAFGFNAQITNLTLSHFGITNSVEHSTEFLSIIPAFPSTQRLVFDPFTDASEHVYSCTRTTTGPPIQFLIPGTGGSDFEHQSMLSEFLATLKAKFQSRQTANATVANEQEIVSSDEDLIIVDSEDEGDGTEEETSASAEEDDLEPPNKKKESECNCERGLPPGPDDTQVRHIAENLGPAPRNLRELIVSGKWLYISFPLRILWEWMYLQKVDSVRILDIRLEFMETHDLPAFERYLGMLGSGLKELKCYTGFAGRSFVSNPAPDDLTEGRCDCRKLLRTLTEQKILTKATGIEEATFECMFFYDIARKCPTFIVPPNKLFSTLPGTRLKHLNIAIWTDLELLWRSEPGDARVGKASWYAADTLLANAEMFPVLEAVVVTVTVVKDRNYDRSWSGDEPELSELEVVQKMDKFFPRCKAKGILEFRHLKWRDVKKERFGIVF</sequence>
<dbReference type="EMBL" id="JAYKXP010000030">
    <property type="protein sequence ID" value="KAK7043044.1"/>
    <property type="molecule type" value="Genomic_DNA"/>
</dbReference>
<comment type="caution">
    <text evidence="2">The sequence shown here is derived from an EMBL/GenBank/DDBJ whole genome shotgun (WGS) entry which is preliminary data.</text>
</comment>
<organism evidence="2 3">
    <name type="scientific">Paramarasmius palmivorus</name>
    <dbReference type="NCBI Taxonomy" id="297713"/>
    <lineage>
        <taxon>Eukaryota</taxon>
        <taxon>Fungi</taxon>
        <taxon>Dikarya</taxon>
        <taxon>Basidiomycota</taxon>
        <taxon>Agaricomycotina</taxon>
        <taxon>Agaricomycetes</taxon>
        <taxon>Agaricomycetidae</taxon>
        <taxon>Agaricales</taxon>
        <taxon>Marasmiineae</taxon>
        <taxon>Marasmiaceae</taxon>
        <taxon>Paramarasmius</taxon>
    </lineage>
</organism>
<name>A0AAW0CVF4_9AGAR</name>